<dbReference type="EMBL" id="CAJHUC010001480">
    <property type="protein sequence ID" value="CAD7701274.1"/>
    <property type="molecule type" value="Genomic_DNA"/>
</dbReference>
<evidence type="ECO:0000313" key="3">
    <source>
        <dbReference type="Proteomes" id="UP000708148"/>
    </source>
</evidence>
<evidence type="ECO:0000256" key="1">
    <source>
        <dbReference type="SAM" id="MobiDB-lite"/>
    </source>
</evidence>
<dbReference type="Proteomes" id="UP000708148">
    <property type="component" value="Unassembled WGS sequence"/>
</dbReference>
<feature type="region of interest" description="Disordered" evidence="1">
    <location>
        <begin position="1"/>
        <end position="71"/>
    </location>
</feature>
<organism evidence="2 3">
    <name type="scientific">Ostreobium quekettii</name>
    <dbReference type="NCBI Taxonomy" id="121088"/>
    <lineage>
        <taxon>Eukaryota</taxon>
        <taxon>Viridiplantae</taxon>
        <taxon>Chlorophyta</taxon>
        <taxon>core chlorophytes</taxon>
        <taxon>Ulvophyceae</taxon>
        <taxon>TCBD clade</taxon>
        <taxon>Bryopsidales</taxon>
        <taxon>Ostreobineae</taxon>
        <taxon>Ostreobiaceae</taxon>
        <taxon>Ostreobium</taxon>
    </lineage>
</organism>
<feature type="compositionally biased region" description="Polar residues" evidence="1">
    <location>
        <begin position="1"/>
        <end position="11"/>
    </location>
</feature>
<dbReference type="AlphaFoldDB" id="A0A8S1J6D6"/>
<keyword evidence="3" id="KW-1185">Reference proteome</keyword>
<evidence type="ECO:0000313" key="2">
    <source>
        <dbReference type="EMBL" id="CAD7701274.1"/>
    </source>
</evidence>
<protein>
    <submittedName>
        <fullName evidence="2">Uncharacterized protein</fullName>
    </submittedName>
</protein>
<accession>A0A8S1J6D6</accession>
<feature type="compositionally biased region" description="Polar residues" evidence="1">
    <location>
        <begin position="62"/>
        <end position="71"/>
    </location>
</feature>
<proteinExistence type="predicted"/>
<name>A0A8S1J6D6_9CHLO</name>
<gene>
    <name evidence="2" type="ORF">OSTQU699_LOCUS6633</name>
</gene>
<reference evidence="2" key="1">
    <citation type="submission" date="2020-12" db="EMBL/GenBank/DDBJ databases">
        <authorList>
            <person name="Iha C."/>
        </authorList>
    </citation>
    <scope>NUCLEOTIDE SEQUENCE</scope>
</reference>
<feature type="compositionally biased region" description="Low complexity" evidence="1">
    <location>
        <begin position="20"/>
        <end position="55"/>
    </location>
</feature>
<comment type="caution">
    <text evidence="2">The sequence shown here is derived from an EMBL/GenBank/DDBJ whole genome shotgun (WGS) entry which is preliminary data.</text>
</comment>
<sequence>MLRQVRTQVSTAERRSVSIAQASNMPQQAAASAAAPSQPLSIPLSQGQGQSQTQSPVHGQGQPESQASVAMLSPLNQNMMLSLGGQSAPSAVLRWATMSGGPILASQMQILQTAALANRSLPQAMGDPLILRPSLETSLCWAAQ</sequence>